<dbReference type="Ensembl" id="ENSMCST00000016189.1">
    <property type="protein sequence ID" value="ENSMCSP00000015784.1"/>
    <property type="gene ID" value="ENSMCSG00000011103.1"/>
</dbReference>
<name>A0A8C5U2N6_9PASS</name>
<dbReference type="AlphaFoldDB" id="A0A8C5U2N6"/>
<evidence type="ECO:0000313" key="2">
    <source>
        <dbReference type="Proteomes" id="UP000694560"/>
    </source>
</evidence>
<sequence>VALEVLTQHLGDQRRAVAYFSKQLDNVSQGWPGCFEGSGSNCHPDTGGPYIHPWAAHCGVRTPRSGVCAGTKGGTLAIPKQNA</sequence>
<organism evidence="1 2">
    <name type="scientific">Malurus cyaneus samueli</name>
    <dbReference type="NCBI Taxonomy" id="2593467"/>
    <lineage>
        <taxon>Eukaryota</taxon>
        <taxon>Metazoa</taxon>
        <taxon>Chordata</taxon>
        <taxon>Craniata</taxon>
        <taxon>Vertebrata</taxon>
        <taxon>Euteleostomi</taxon>
        <taxon>Archelosauria</taxon>
        <taxon>Archosauria</taxon>
        <taxon>Dinosauria</taxon>
        <taxon>Saurischia</taxon>
        <taxon>Theropoda</taxon>
        <taxon>Coelurosauria</taxon>
        <taxon>Aves</taxon>
        <taxon>Neognathae</taxon>
        <taxon>Neoaves</taxon>
        <taxon>Telluraves</taxon>
        <taxon>Australaves</taxon>
        <taxon>Passeriformes</taxon>
        <taxon>Meliphagoidea</taxon>
        <taxon>Maluridae</taxon>
        <taxon>Malurus</taxon>
    </lineage>
</organism>
<accession>A0A8C5U2N6</accession>
<keyword evidence="2" id="KW-1185">Reference proteome</keyword>
<evidence type="ECO:0000313" key="1">
    <source>
        <dbReference type="Ensembl" id="ENSMCSP00000015784.1"/>
    </source>
</evidence>
<protein>
    <submittedName>
        <fullName evidence="1">Uncharacterized protein</fullName>
    </submittedName>
</protein>
<proteinExistence type="predicted"/>
<dbReference type="OrthoDB" id="9950135at2759"/>
<dbReference type="Proteomes" id="UP000694560">
    <property type="component" value="Unplaced"/>
</dbReference>
<dbReference type="Gene3D" id="3.10.20.370">
    <property type="match status" value="1"/>
</dbReference>
<reference evidence="1" key="2">
    <citation type="submission" date="2025-09" db="UniProtKB">
        <authorList>
            <consortium name="Ensembl"/>
        </authorList>
    </citation>
    <scope>IDENTIFICATION</scope>
</reference>
<reference evidence="1" key="1">
    <citation type="submission" date="2025-08" db="UniProtKB">
        <authorList>
            <consortium name="Ensembl"/>
        </authorList>
    </citation>
    <scope>IDENTIFICATION</scope>
</reference>